<accession>A0A5A9XPY1</accession>
<organism evidence="2 3">
    <name type="scientific">Oryzomonas rubra</name>
    <dbReference type="NCBI Taxonomy" id="2509454"/>
    <lineage>
        <taxon>Bacteria</taxon>
        <taxon>Pseudomonadati</taxon>
        <taxon>Thermodesulfobacteriota</taxon>
        <taxon>Desulfuromonadia</taxon>
        <taxon>Geobacterales</taxon>
        <taxon>Geobacteraceae</taxon>
        <taxon>Oryzomonas</taxon>
    </lineage>
</organism>
<protein>
    <recommendedName>
        <fullName evidence="4">HdeA/HdeB family protein</fullName>
    </recommendedName>
</protein>
<dbReference type="OrthoDB" id="5398674at2"/>
<keyword evidence="3" id="KW-1185">Reference proteome</keyword>
<evidence type="ECO:0000313" key="2">
    <source>
        <dbReference type="EMBL" id="KAA0894318.1"/>
    </source>
</evidence>
<evidence type="ECO:0000256" key="1">
    <source>
        <dbReference type="SAM" id="SignalP"/>
    </source>
</evidence>
<dbReference type="EMBL" id="SRSD01000002">
    <property type="protein sequence ID" value="KAA0894318.1"/>
    <property type="molecule type" value="Genomic_DNA"/>
</dbReference>
<reference evidence="2 3" key="1">
    <citation type="submission" date="2019-04" db="EMBL/GenBank/DDBJ databases">
        <title>Geobacter ruber sp. nov., ferric-reducing bacteria isolated from paddy soil.</title>
        <authorList>
            <person name="Xu Z."/>
            <person name="Masuda Y."/>
            <person name="Itoh H."/>
            <person name="Senoo K."/>
        </authorList>
    </citation>
    <scope>NUCLEOTIDE SEQUENCE [LARGE SCALE GENOMIC DNA]</scope>
    <source>
        <strain evidence="2 3">Red88</strain>
    </source>
</reference>
<feature type="chain" id="PRO_5023079269" description="HdeA/HdeB family protein" evidence="1">
    <location>
        <begin position="22"/>
        <end position="92"/>
    </location>
</feature>
<dbReference type="RefSeq" id="WP_149306475.1">
    <property type="nucleotide sequence ID" value="NZ_SRSD01000002.1"/>
</dbReference>
<evidence type="ECO:0000313" key="3">
    <source>
        <dbReference type="Proteomes" id="UP000324298"/>
    </source>
</evidence>
<feature type="signal peptide" evidence="1">
    <location>
        <begin position="1"/>
        <end position="21"/>
    </location>
</feature>
<dbReference type="Proteomes" id="UP000324298">
    <property type="component" value="Unassembled WGS sequence"/>
</dbReference>
<name>A0A5A9XPY1_9BACT</name>
<dbReference type="AlphaFoldDB" id="A0A5A9XPY1"/>
<keyword evidence="1" id="KW-0732">Signal</keyword>
<comment type="caution">
    <text evidence="2">The sequence shown here is derived from an EMBL/GenBank/DDBJ whole genome shotgun (WGS) entry which is preliminary data.</text>
</comment>
<proteinExistence type="predicted"/>
<sequence>MNRIIMLCVAAALALPMAAAAADDTRSGEGKDLALLNTKGCDDAIKNDNVYERIAMLQKELGKKPVPYTKDEVQQLEAKVDACRTVLNTLGY</sequence>
<evidence type="ECO:0008006" key="4">
    <source>
        <dbReference type="Google" id="ProtNLM"/>
    </source>
</evidence>
<gene>
    <name evidence="2" type="ORF">ET418_05035</name>
</gene>